<name>A0A1H2SH78_9BACL</name>
<dbReference type="STRING" id="1048340.SAMN05444487_102220"/>
<evidence type="ECO:0000313" key="1">
    <source>
        <dbReference type="EMBL" id="SDW31053.1"/>
    </source>
</evidence>
<proteinExistence type="predicted"/>
<dbReference type="RefSeq" id="WP_091736049.1">
    <property type="nucleotide sequence ID" value="NZ_FNNQ01000002.1"/>
</dbReference>
<sequence>MAQETERPLHSCERFKTEDVLTSFNCQFIEAHSSDGAKVLLQKMKLIRSLPPDAEGKLCCIKHPGLLSVIDVIVVEDAVVLVHPDFSGEPLTYVVNKEQSMSPMQAITLFRKLVQVQVDLSHFPMPMWTSLDPRNICIYDDEPFVLFCGLKNHTTLPQNDQGKSLLYYLLTGEYPQNVVDQSRDIRKNLRRVPRLIRQLALDMLEKDYTEEELLAEVDRVLEELTQKRLDRSRADEPKSKPSAAAASWLILDSKRVNTPSGKSVVD</sequence>
<protein>
    <submittedName>
        <fullName evidence="1">Uncharacterized protein</fullName>
    </submittedName>
</protein>
<dbReference type="Proteomes" id="UP000198534">
    <property type="component" value="Unassembled WGS sequence"/>
</dbReference>
<gene>
    <name evidence="1" type="ORF">SAMN05444487_102220</name>
</gene>
<keyword evidence="2" id="KW-1185">Reference proteome</keyword>
<dbReference type="EMBL" id="FNNQ01000002">
    <property type="protein sequence ID" value="SDW31053.1"/>
    <property type="molecule type" value="Genomic_DNA"/>
</dbReference>
<dbReference type="AlphaFoldDB" id="A0A1H2SH78"/>
<organism evidence="1 2">
    <name type="scientific">Marininema mesophilum</name>
    <dbReference type="NCBI Taxonomy" id="1048340"/>
    <lineage>
        <taxon>Bacteria</taxon>
        <taxon>Bacillati</taxon>
        <taxon>Bacillota</taxon>
        <taxon>Bacilli</taxon>
        <taxon>Bacillales</taxon>
        <taxon>Thermoactinomycetaceae</taxon>
        <taxon>Marininema</taxon>
    </lineage>
</organism>
<dbReference type="SUPFAM" id="SSF56112">
    <property type="entry name" value="Protein kinase-like (PK-like)"/>
    <property type="match status" value="1"/>
</dbReference>
<evidence type="ECO:0000313" key="2">
    <source>
        <dbReference type="Proteomes" id="UP000198534"/>
    </source>
</evidence>
<dbReference type="OrthoDB" id="2985620at2"/>
<reference evidence="1 2" key="1">
    <citation type="submission" date="2016-10" db="EMBL/GenBank/DDBJ databases">
        <authorList>
            <person name="de Groot N.N."/>
        </authorList>
    </citation>
    <scope>NUCLEOTIDE SEQUENCE [LARGE SCALE GENOMIC DNA]</scope>
    <source>
        <strain evidence="1 2">DSM 45610</strain>
    </source>
</reference>
<dbReference type="InterPro" id="IPR011009">
    <property type="entry name" value="Kinase-like_dom_sf"/>
</dbReference>
<accession>A0A1H2SH78</accession>